<dbReference type="Gene3D" id="2.70.70.10">
    <property type="entry name" value="Glucose Permease (Domain IIA)"/>
    <property type="match status" value="1"/>
</dbReference>
<protein>
    <submittedName>
        <fullName evidence="4">Peptidoglycan DD-metalloendopeptidase family protein</fullName>
    </submittedName>
</protein>
<feature type="repeat" description="Cell wall-binding" evidence="2">
    <location>
        <begin position="549"/>
        <end position="568"/>
    </location>
</feature>
<dbReference type="InterPro" id="IPR018337">
    <property type="entry name" value="Cell_wall/Cho-bd_repeat"/>
</dbReference>
<dbReference type="InterPro" id="IPR016047">
    <property type="entry name" value="M23ase_b-sheet_dom"/>
</dbReference>
<organism evidence="4 5">
    <name type="scientific">Turicibacter bilis</name>
    <dbReference type="NCBI Taxonomy" id="2735723"/>
    <lineage>
        <taxon>Bacteria</taxon>
        <taxon>Bacillati</taxon>
        <taxon>Bacillota</taxon>
        <taxon>Erysipelotrichia</taxon>
        <taxon>Erysipelotrichales</taxon>
        <taxon>Turicibacteraceae</taxon>
        <taxon>Turicibacter</taxon>
    </lineage>
</organism>
<evidence type="ECO:0000256" key="2">
    <source>
        <dbReference type="PROSITE-ProRule" id="PRU00591"/>
    </source>
</evidence>
<feature type="repeat" description="Cell wall-binding" evidence="2">
    <location>
        <begin position="284"/>
        <end position="303"/>
    </location>
</feature>
<feature type="repeat" description="Cell wall-binding" evidence="2">
    <location>
        <begin position="264"/>
        <end position="283"/>
    </location>
</feature>
<dbReference type="InterPro" id="IPR050570">
    <property type="entry name" value="Cell_wall_metabolism_enzyme"/>
</dbReference>
<dbReference type="PANTHER" id="PTHR21666:SF290">
    <property type="entry name" value="PEPTIDASE M23 DOMAIN PROTEIN"/>
    <property type="match status" value="1"/>
</dbReference>
<dbReference type="Pfam" id="PF01551">
    <property type="entry name" value="Peptidase_M23"/>
    <property type="match status" value="1"/>
</dbReference>
<feature type="repeat" description="Cell wall-binding" evidence="2">
    <location>
        <begin position="487"/>
        <end position="506"/>
    </location>
</feature>
<dbReference type="RefSeq" id="WP_212724093.1">
    <property type="nucleotide sequence ID" value="NZ_CP071250.1"/>
</dbReference>
<reference evidence="4" key="1">
    <citation type="submission" date="2021-03" db="EMBL/GenBank/DDBJ databases">
        <title>Comparative Genomics and Metabolomics in the genus Turicibacter.</title>
        <authorList>
            <person name="Maki J."/>
            <person name="Looft T."/>
        </authorList>
    </citation>
    <scope>NUCLEOTIDE SEQUENCE</scope>
    <source>
        <strain evidence="4">ISU324</strain>
    </source>
</reference>
<feature type="repeat" description="Cell wall-binding" evidence="2">
    <location>
        <begin position="304"/>
        <end position="323"/>
    </location>
</feature>
<feature type="repeat" description="Cell wall-binding" evidence="2">
    <location>
        <begin position="405"/>
        <end position="424"/>
    </location>
</feature>
<feature type="repeat" description="Cell wall-binding" evidence="2">
    <location>
        <begin position="344"/>
        <end position="363"/>
    </location>
</feature>
<evidence type="ECO:0000256" key="1">
    <source>
        <dbReference type="ARBA" id="ARBA00022737"/>
    </source>
</evidence>
<dbReference type="EMBL" id="CP071250">
    <property type="protein sequence ID" value="UUF08356.1"/>
    <property type="molecule type" value="Genomic_DNA"/>
</dbReference>
<accession>A0A9Q9CJS9</accession>
<feature type="domain" description="M23ase beta-sheet core" evidence="3">
    <location>
        <begin position="96"/>
        <end position="198"/>
    </location>
</feature>
<dbReference type="Pfam" id="PF01473">
    <property type="entry name" value="Choline_bind_1"/>
    <property type="match status" value="4"/>
</dbReference>
<dbReference type="PROSITE" id="PS51170">
    <property type="entry name" value="CW"/>
    <property type="match status" value="10"/>
</dbReference>
<dbReference type="CDD" id="cd12797">
    <property type="entry name" value="M23_peptidase"/>
    <property type="match status" value="1"/>
</dbReference>
<dbReference type="AlphaFoldDB" id="A0A9Q9CJS9"/>
<dbReference type="SUPFAM" id="SSF51261">
    <property type="entry name" value="Duplicated hybrid motif"/>
    <property type="match status" value="1"/>
</dbReference>
<dbReference type="InterPro" id="IPR011055">
    <property type="entry name" value="Dup_hybrid_motif"/>
</dbReference>
<feature type="repeat" description="Cell wall-binding" evidence="2">
    <location>
        <begin position="364"/>
        <end position="383"/>
    </location>
</feature>
<dbReference type="SUPFAM" id="SSF69360">
    <property type="entry name" value="Cell wall binding repeat"/>
    <property type="match status" value="4"/>
</dbReference>
<sequence length="707" mass="79555">MNHKRKYLVVFLLATIVINSLQIVANASGFGFMDSFDNPMLPEEEELVLPGMYEEVSIEDIPTESRAIVKSAEAGRWVWPTAEFYPVICKYLCYTNHHAIDLYAPIGTAVYAGRDGVVEQVISTCPNMSANQKECGGGYGNYITIKHATGVYSRYAHLNSVDVKKGQKVSAGQKIGTIGTSGRVGAAHLHFEIRQDTRGMAAGGWDPLDSTRFNYVLPSEKNSAKVGWVKESNQWYYYKGGKKQTGWQKVDGTWYYLNSSGVMQTGWLKDRGTWYYLKSSGAMATGWEKVNGTWYYLNASGAMQTGWQKLDGLWYYMDSSGAMLTGWQKINGTWYYMNSSGAMLTGWQNIGGARYYLNSSGAMLTGWQKLDGVWYYMDSSGAMLTGWQDIGGARYYLNLSNGAMLTGWQKIDGNWYYFYSGGSMATNTEIDGWSIDANGIATKIEAVQNGWLQVGNDKLYYIEGVAQIGLVDIEGARYYFNENGMMQTGWQIIDNVKYYFYESGQMATNTEIDGWSIDANGVATKIEVVLNGWQKIDGDWYYYVNNVKQTGWLTLGNDKYYLKADGKMMSDEWLTQNNKKYYFAASGLMKKGWIEWRHQWYYTNQNGEMLTSGTVDGWIITPSGMAYLPGRMNPDYVVNKSIERLLNLEGFVYSPNLTSSNAKHTTITGQPGYDEALTEAVVVEVLTSGKSQFNVYLDENTVHIFIK</sequence>
<dbReference type="GO" id="GO:0004222">
    <property type="term" value="F:metalloendopeptidase activity"/>
    <property type="evidence" value="ECO:0007669"/>
    <property type="project" value="TreeGrafter"/>
</dbReference>
<feature type="repeat" description="Cell wall-binding" evidence="2">
    <location>
        <begin position="244"/>
        <end position="263"/>
    </location>
</feature>
<keyword evidence="1" id="KW-0677">Repeat</keyword>
<evidence type="ECO:0000259" key="3">
    <source>
        <dbReference type="Pfam" id="PF01551"/>
    </source>
</evidence>
<dbReference type="Proteomes" id="UP001058072">
    <property type="component" value="Chromosome"/>
</dbReference>
<dbReference type="Gene3D" id="2.10.270.10">
    <property type="entry name" value="Cholin Binding"/>
    <property type="match status" value="5"/>
</dbReference>
<evidence type="ECO:0000313" key="4">
    <source>
        <dbReference type="EMBL" id="UUF08356.1"/>
    </source>
</evidence>
<dbReference type="Pfam" id="PF19127">
    <property type="entry name" value="Choline_bind_3"/>
    <property type="match status" value="5"/>
</dbReference>
<feature type="repeat" description="Cell wall-binding" evidence="2">
    <location>
        <begin position="324"/>
        <end position="343"/>
    </location>
</feature>
<dbReference type="PANTHER" id="PTHR21666">
    <property type="entry name" value="PEPTIDASE-RELATED"/>
    <property type="match status" value="1"/>
</dbReference>
<name>A0A9Q9CJS9_9FIRM</name>
<gene>
    <name evidence="4" type="ORF">J0J70_12415</name>
</gene>
<evidence type="ECO:0000313" key="5">
    <source>
        <dbReference type="Proteomes" id="UP001058072"/>
    </source>
</evidence>
<proteinExistence type="predicted"/>